<reference evidence="1" key="1">
    <citation type="submission" date="2019-12" db="EMBL/GenBank/DDBJ databases">
        <title>Genome sequencing and annotation of Brassica cretica.</title>
        <authorList>
            <person name="Studholme D.J."/>
            <person name="Sarris P.F."/>
        </authorList>
    </citation>
    <scope>NUCLEOTIDE SEQUENCE</scope>
    <source>
        <strain evidence="1">PFS-001/15</strain>
        <tissue evidence="1">Leaf</tissue>
    </source>
</reference>
<comment type="caution">
    <text evidence="1">The sequence shown here is derived from an EMBL/GenBank/DDBJ whole genome shotgun (WGS) entry which is preliminary data.</text>
</comment>
<accession>A0A8S9G5P2</accession>
<evidence type="ECO:0000313" key="2">
    <source>
        <dbReference type="Proteomes" id="UP000712281"/>
    </source>
</evidence>
<proteinExistence type="predicted"/>
<organism evidence="1 2">
    <name type="scientific">Brassica cretica</name>
    <name type="common">Mustard</name>
    <dbReference type="NCBI Taxonomy" id="69181"/>
    <lineage>
        <taxon>Eukaryota</taxon>
        <taxon>Viridiplantae</taxon>
        <taxon>Streptophyta</taxon>
        <taxon>Embryophyta</taxon>
        <taxon>Tracheophyta</taxon>
        <taxon>Spermatophyta</taxon>
        <taxon>Magnoliopsida</taxon>
        <taxon>eudicotyledons</taxon>
        <taxon>Gunneridae</taxon>
        <taxon>Pentapetalae</taxon>
        <taxon>rosids</taxon>
        <taxon>malvids</taxon>
        <taxon>Brassicales</taxon>
        <taxon>Brassicaceae</taxon>
        <taxon>Brassiceae</taxon>
        <taxon>Brassica</taxon>
    </lineage>
</organism>
<protein>
    <submittedName>
        <fullName evidence="1">Uncharacterized protein</fullName>
    </submittedName>
</protein>
<evidence type="ECO:0000313" key="1">
    <source>
        <dbReference type="EMBL" id="KAF2540614.1"/>
    </source>
</evidence>
<name>A0A8S9G5P2_BRACR</name>
<dbReference type="Proteomes" id="UP000712281">
    <property type="component" value="Unassembled WGS sequence"/>
</dbReference>
<dbReference type="AlphaFoldDB" id="A0A8S9G5P2"/>
<gene>
    <name evidence="1" type="ORF">F2Q68_00032978</name>
</gene>
<dbReference type="EMBL" id="QGKW02002005">
    <property type="protein sequence ID" value="KAF2540614.1"/>
    <property type="molecule type" value="Genomic_DNA"/>
</dbReference>
<sequence>MPSWNICNEVERPRRGEEVHECGSPVSHETTVFITTMAGCLELSYYTGDPLSLYELSPTGFGLSEAKVSRRISSPSFTCIRGSMSEEDSSAQSRCKGKKVDQIKKFQSGNFQGIAAVFVCDQPEGEATLVDQMVSDQSKLGFYG</sequence>